<evidence type="ECO:0000313" key="5">
    <source>
        <dbReference type="EMBL" id="RUO20496.1"/>
    </source>
</evidence>
<dbReference type="Proteomes" id="UP000287865">
    <property type="component" value="Unassembled WGS sequence"/>
</dbReference>
<dbReference type="Pfam" id="PF00440">
    <property type="entry name" value="TetR_N"/>
    <property type="match status" value="1"/>
</dbReference>
<feature type="DNA-binding region" description="H-T-H motif" evidence="2">
    <location>
        <begin position="39"/>
        <end position="58"/>
    </location>
</feature>
<gene>
    <name evidence="4" type="ORF">B0I24_11357</name>
    <name evidence="5" type="ORF">CWE07_12070</name>
</gene>
<organism evidence="4 6">
    <name type="scientific">Aliidiomarina maris</name>
    <dbReference type="NCBI Taxonomy" id="531312"/>
    <lineage>
        <taxon>Bacteria</taxon>
        <taxon>Pseudomonadati</taxon>
        <taxon>Pseudomonadota</taxon>
        <taxon>Gammaproteobacteria</taxon>
        <taxon>Alteromonadales</taxon>
        <taxon>Idiomarinaceae</taxon>
        <taxon>Aliidiomarina</taxon>
    </lineage>
</organism>
<dbReference type="InterPro" id="IPR009057">
    <property type="entry name" value="Homeodomain-like_sf"/>
</dbReference>
<comment type="caution">
    <text evidence="4">The sequence shown here is derived from an EMBL/GenBank/DDBJ whole genome shotgun (WGS) entry which is preliminary data.</text>
</comment>
<name>A0A327WRY7_9GAMM</name>
<dbReference type="SUPFAM" id="SSF46689">
    <property type="entry name" value="Homeodomain-like"/>
    <property type="match status" value="1"/>
</dbReference>
<evidence type="ECO:0000313" key="6">
    <source>
        <dbReference type="Proteomes" id="UP000249203"/>
    </source>
</evidence>
<dbReference type="Gene3D" id="1.10.357.10">
    <property type="entry name" value="Tetracycline Repressor, domain 2"/>
    <property type="match status" value="1"/>
</dbReference>
<protein>
    <submittedName>
        <fullName evidence="4">TetR family transcriptional regulator</fullName>
    </submittedName>
</protein>
<keyword evidence="7" id="KW-1185">Reference proteome</keyword>
<proteinExistence type="predicted"/>
<evidence type="ECO:0000256" key="1">
    <source>
        <dbReference type="ARBA" id="ARBA00023125"/>
    </source>
</evidence>
<dbReference type="EMBL" id="PIPK01000013">
    <property type="protein sequence ID" value="RUO20496.1"/>
    <property type="molecule type" value="Genomic_DNA"/>
</dbReference>
<dbReference type="OrthoDB" id="8770705at2"/>
<feature type="domain" description="HTH tetR-type" evidence="3">
    <location>
        <begin position="16"/>
        <end position="76"/>
    </location>
</feature>
<evidence type="ECO:0000256" key="2">
    <source>
        <dbReference type="PROSITE-ProRule" id="PRU00335"/>
    </source>
</evidence>
<dbReference type="EMBL" id="QLMD01000013">
    <property type="protein sequence ID" value="RAJ94903.1"/>
    <property type="molecule type" value="Genomic_DNA"/>
</dbReference>
<accession>A0A327WRY7</accession>
<dbReference type="AlphaFoldDB" id="A0A327WRY7"/>
<reference evidence="5 7" key="1">
    <citation type="journal article" date="2018" name="Front. Microbiol.">
        <title>Genome-Based Analysis Reveals the Taxonomy and Diversity of the Family Idiomarinaceae.</title>
        <authorList>
            <person name="Liu Y."/>
            <person name="Lai Q."/>
            <person name="Shao Z."/>
        </authorList>
    </citation>
    <scope>NUCLEOTIDE SEQUENCE [LARGE SCALE GENOMIC DNA]</scope>
    <source>
        <strain evidence="5 7">CF12-14</strain>
    </source>
</reference>
<dbReference type="PROSITE" id="PS50977">
    <property type="entry name" value="HTH_TETR_2"/>
    <property type="match status" value="1"/>
</dbReference>
<dbReference type="GO" id="GO:0003677">
    <property type="term" value="F:DNA binding"/>
    <property type="evidence" value="ECO:0007669"/>
    <property type="project" value="UniProtKB-UniRule"/>
</dbReference>
<dbReference type="Proteomes" id="UP000249203">
    <property type="component" value="Unassembled WGS sequence"/>
</dbReference>
<evidence type="ECO:0000313" key="7">
    <source>
        <dbReference type="Proteomes" id="UP000287865"/>
    </source>
</evidence>
<reference evidence="4 6" key="2">
    <citation type="submission" date="2018-06" db="EMBL/GenBank/DDBJ databases">
        <title>Genomic Encyclopedia of Type Strains, Phase III (KMG-III): the genomes of soil and plant-associated and newly described type strains.</title>
        <authorList>
            <person name="Whitman W."/>
        </authorList>
    </citation>
    <scope>NUCLEOTIDE SEQUENCE [LARGE SCALE GENOMIC DNA]</scope>
    <source>
        <strain evidence="4 6">CGMCC 1.15366</strain>
    </source>
</reference>
<dbReference type="RefSeq" id="WP_111570159.1">
    <property type="nucleotide sequence ID" value="NZ_PIPK01000013.1"/>
</dbReference>
<evidence type="ECO:0000313" key="4">
    <source>
        <dbReference type="EMBL" id="RAJ94903.1"/>
    </source>
</evidence>
<evidence type="ECO:0000259" key="3">
    <source>
        <dbReference type="PROSITE" id="PS50977"/>
    </source>
</evidence>
<dbReference type="InterPro" id="IPR001647">
    <property type="entry name" value="HTH_TetR"/>
</dbReference>
<sequence>MTVQHAPSQVSRGGRPSQRQAILQRAIELAKTSGPESFTLDSLCEYAKISKGGILYHFPSVPHLVSQMFNLYLTELGVSESTRKTAAYPRLSLMEATALLNDAPLEANFERLVVHTLFANPEQLPFAEPLRRAYQNADSATIQAFEQACGARLLRVMYP</sequence>
<keyword evidence="1 2" id="KW-0238">DNA-binding</keyword>